<dbReference type="InterPro" id="IPR004568">
    <property type="entry name" value="Ppantetheine-prot_Trfase_dom"/>
</dbReference>
<comment type="catalytic activity">
    <reaction evidence="8">
        <text>apo-[ACP] + CoA = holo-[ACP] + adenosine 3',5'-bisphosphate + H(+)</text>
        <dbReference type="Rhea" id="RHEA:12068"/>
        <dbReference type="Rhea" id="RHEA-COMP:9685"/>
        <dbReference type="Rhea" id="RHEA-COMP:9690"/>
        <dbReference type="ChEBI" id="CHEBI:15378"/>
        <dbReference type="ChEBI" id="CHEBI:29999"/>
        <dbReference type="ChEBI" id="CHEBI:57287"/>
        <dbReference type="ChEBI" id="CHEBI:58343"/>
        <dbReference type="ChEBI" id="CHEBI:64479"/>
        <dbReference type="EC" id="2.7.8.7"/>
    </reaction>
</comment>
<keyword evidence="1 8" id="KW-0444">Lipid biosynthesis</keyword>
<reference evidence="10 11" key="1">
    <citation type="submission" date="2021-04" db="EMBL/GenBank/DDBJ databases">
        <title>Metabacillus sp. strain KIGAM252 whole genome sequence.</title>
        <authorList>
            <person name="Seo M.-J."/>
            <person name="Cho E.-S."/>
            <person name="Hwang C.Y."/>
            <person name="Yoon D.J."/>
        </authorList>
    </citation>
    <scope>NUCLEOTIDE SEQUENCE [LARGE SCALE GENOMIC DNA]</scope>
    <source>
        <strain evidence="10 11">KIGAM252</strain>
    </source>
</reference>
<evidence type="ECO:0000256" key="8">
    <source>
        <dbReference type="HAMAP-Rule" id="MF_00101"/>
    </source>
</evidence>
<keyword evidence="4 8" id="KW-0276">Fatty acid metabolism</keyword>
<dbReference type="EMBL" id="JAGVRK010000001">
    <property type="protein sequence ID" value="MBS2967458.1"/>
    <property type="molecule type" value="Genomic_DNA"/>
</dbReference>
<keyword evidence="3 8" id="KW-0479">Metal-binding</keyword>
<evidence type="ECO:0000256" key="7">
    <source>
        <dbReference type="ARBA" id="ARBA00023160"/>
    </source>
</evidence>
<dbReference type="Proteomes" id="UP000682403">
    <property type="component" value="Unassembled WGS sequence"/>
</dbReference>
<evidence type="ECO:0000256" key="3">
    <source>
        <dbReference type="ARBA" id="ARBA00022723"/>
    </source>
</evidence>
<dbReference type="InterPro" id="IPR002582">
    <property type="entry name" value="ACPS"/>
</dbReference>
<evidence type="ECO:0000256" key="2">
    <source>
        <dbReference type="ARBA" id="ARBA00022679"/>
    </source>
</evidence>
<keyword evidence="5 8" id="KW-0460">Magnesium</keyword>
<evidence type="ECO:0000256" key="5">
    <source>
        <dbReference type="ARBA" id="ARBA00022842"/>
    </source>
</evidence>
<keyword evidence="6 8" id="KW-0443">Lipid metabolism</keyword>
<dbReference type="EC" id="2.7.8.7" evidence="8"/>
<comment type="subcellular location">
    <subcellularLocation>
        <location evidence="8">Cytoplasm</location>
    </subcellularLocation>
</comment>
<dbReference type="GO" id="GO:0008897">
    <property type="term" value="F:holo-[acyl-carrier-protein] synthase activity"/>
    <property type="evidence" value="ECO:0007669"/>
    <property type="project" value="UniProtKB-EC"/>
</dbReference>
<feature type="binding site" evidence="8">
    <location>
        <position position="8"/>
    </location>
    <ligand>
        <name>Mg(2+)</name>
        <dbReference type="ChEBI" id="CHEBI:18420"/>
    </ligand>
</feature>
<dbReference type="NCBIfam" id="TIGR00516">
    <property type="entry name" value="acpS"/>
    <property type="match status" value="1"/>
</dbReference>
<name>A0ABS5LA93_9BACI</name>
<protein>
    <recommendedName>
        <fullName evidence="8">Holo-[acyl-carrier-protein] synthase</fullName>
        <shortName evidence="8">Holo-ACP synthase</shortName>
        <ecNumber evidence="8">2.7.8.7</ecNumber>
    </recommendedName>
    <alternativeName>
        <fullName evidence="8">4'-phosphopantetheinyl transferase AcpS</fullName>
    </alternativeName>
</protein>
<proteinExistence type="inferred from homology"/>
<dbReference type="InterPro" id="IPR008278">
    <property type="entry name" value="4-PPantetheinyl_Trfase_dom"/>
</dbReference>
<organism evidence="10 11">
    <name type="scientific">Metabacillus flavus</name>
    <dbReference type="NCBI Taxonomy" id="2823519"/>
    <lineage>
        <taxon>Bacteria</taxon>
        <taxon>Bacillati</taxon>
        <taxon>Bacillota</taxon>
        <taxon>Bacilli</taxon>
        <taxon>Bacillales</taxon>
        <taxon>Bacillaceae</taxon>
        <taxon>Metabacillus</taxon>
    </lineage>
</organism>
<evidence type="ECO:0000256" key="6">
    <source>
        <dbReference type="ARBA" id="ARBA00023098"/>
    </source>
</evidence>
<sequence length="121" mass="13373">MITGIGLDIVEIERIRGLENRQPRFSERILGKDELLIYEQLTGVRKTEFLAGRFACKEAFAKATGLGIGESLSFQDIQIIKENSGKPAVIASGFRDARIFVSITHTKEYAAAQIIIESLSS</sequence>
<dbReference type="InterPro" id="IPR037143">
    <property type="entry name" value="4-PPantetheinyl_Trfase_dom_sf"/>
</dbReference>
<comment type="function">
    <text evidence="8">Transfers the 4'-phosphopantetheine moiety from coenzyme A to a Ser of acyl-carrier-protein.</text>
</comment>
<keyword evidence="11" id="KW-1185">Reference proteome</keyword>
<keyword evidence="8" id="KW-0963">Cytoplasm</keyword>
<keyword evidence="7 8" id="KW-0275">Fatty acid biosynthesis</keyword>
<dbReference type="Gene3D" id="3.90.470.20">
    <property type="entry name" value="4'-phosphopantetheinyl transferase domain"/>
    <property type="match status" value="1"/>
</dbReference>
<feature type="domain" description="4'-phosphopantetheinyl transferase" evidence="9">
    <location>
        <begin position="4"/>
        <end position="112"/>
    </location>
</feature>
<feature type="binding site" evidence="8">
    <location>
        <position position="58"/>
    </location>
    <ligand>
        <name>Mg(2+)</name>
        <dbReference type="ChEBI" id="CHEBI:18420"/>
    </ligand>
</feature>
<dbReference type="RefSeq" id="WP_211555925.1">
    <property type="nucleotide sequence ID" value="NZ_JAGVRK010000001.1"/>
</dbReference>
<evidence type="ECO:0000256" key="1">
    <source>
        <dbReference type="ARBA" id="ARBA00022516"/>
    </source>
</evidence>
<dbReference type="NCBIfam" id="TIGR00556">
    <property type="entry name" value="pantethn_trn"/>
    <property type="match status" value="1"/>
</dbReference>
<keyword evidence="2 8" id="KW-0808">Transferase</keyword>
<dbReference type="SUPFAM" id="SSF56214">
    <property type="entry name" value="4'-phosphopantetheinyl transferase"/>
    <property type="match status" value="1"/>
</dbReference>
<evidence type="ECO:0000256" key="4">
    <source>
        <dbReference type="ARBA" id="ARBA00022832"/>
    </source>
</evidence>
<comment type="similarity">
    <text evidence="8">Belongs to the P-Pant transferase superfamily. AcpS family.</text>
</comment>
<comment type="cofactor">
    <cofactor evidence="8">
        <name>Mg(2+)</name>
        <dbReference type="ChEBI" id="CHEBI:18420"/>
    </cofactor>
</comment>
<evidence type="ECO:0000259" key="9">
    <source>
        <dbReference type="Pfam" id="PF01648"/>
    </source>
</evidence>
<evidence type="ECO:0000313" key="10">
    <source>
        <dbReference type="EMBL" id="MBS2967458.1"/>
    </source>
</evidence>
<accession>A0ABS5LA93</accession>
<comment type="caution">
    <text evidence="10">The sequence shown here is derived from an EMBL/GenBank/DDBJ whole genome shotgun (WGS) entry which is preliminary data.</text>
</comment>
<gene>
    <name evidence="8" type="primary">acpS</name>
    <name evidence="10" type="ORF">J9317_01455</name>
</gene>
<dbReference type="HAMAP" id="MF_00101">
    <property type="entry name" value="AcpS"/>
    <property type="match status" value="1"/>
</dbReference>
<dbReference type="Pfam" id="PF01648">
    <property type="entry name" value="ACPS"/>
    <property type="match status" value="1"/>
</dbReference>
<evidence type="ECO:0000313" key="11">
    <source>
        <dbReference type="Proteomes" id="UP000682403"/>
    </source>
</evidence>